<dbReference type="Pfam" id="PF18105">
    <property type="entry name" value="PGM1_C"/>
    <property type="match status" value="1"/>
</dbReference>
<evidence type="ECO:0000256" key="1">
    <source>
        <dbReference type="PROSITE-ProRule" id="PRU00409"/>
    </source>
</evidence>
<evidence type="ECO:0000313" key="3">
    <source>
        <dbReference type="EMBL" id="EAM49157.1"/>
    </source>
</evidence>
<accession>Q4BZ34</accession>
<sequence length="534" mass="60750">MDNHKQSDDIQIENFNQLQDKLRQYWQGKDISEQDGYDILVVPSFSIDQQVGQKVAGFLHYEERLLFSLIRLRNPKTRLIYVTGQPLSPIIIEYYLQLLPEIPFSHARDRLLLLTAYDNSFKPLTQKILERPRLVEKIRRALRPNKSYMVCFNATNFEQELSLKLNVPLFAASPQLSYWGSKSGSREIFSDCLIPHPDGSHLLNNVDDLVVEIYQLMQRNPNLNRLVVKLNEALSGEGNAVLNLDKIKKTAHDLSNDSQIKTIIFNSLKDLSFQSEDETWESFSSRIPELGAIVEAFIEGKEKRSPSVQGYITPNGKVSIVSTHDQILGGPDGQIYLGCRFPADQAYRHQLQELGLKIGQALAKKGAMERYGVDFLAVRNQHEQGEKWEIQAIEINLRKGGTTHPFMTLKLLTNGSYDHSTGLFYTQHNHAKYYIASDNLQKEKYCGLLPDDLMDIVAKHRLHFDSSNKTGTVFHLMGALSEFGKLGLTCIGNSLEEAEAIYEEVERVLDLESEIVIDNNNETIIPNLPIVWTS</sequence>
<dbReference type="InterPro" id="IPR056855">
    <property type="entry name" value="ATP-grasp_IQCH"/>
</dbReference>
<evidence type="ECO:0000259" key="2">
    <source>
        <dbReference type="PROSITE" id="PS50975"/>
    </source>
</evidence>
<dbReference type="InterPro" id="IPR038752">
    <property type="entry name" value="IQCH"/>
</dbReference>
<feature type="domain" description="ATP-grasp" evidence="2">
    <location>
        <begin position="225"/>
        <end position="425"/>
    </location>
</feature>
<dbReference type="GO" id="GO:0005524">
    <property type="term" value="F:ATP binding"/>
    <property type="evidence" value="ECO:0007669"/>
    <property type="project" value="UniProtKB-UniRule"/>
</dbReference>
<reference evidence="3" key="3">
    <citation type="submission" date="2016-12" db="EMBL/GenBank/DDBJ databases">
        <title>Annotation of the draft genome assembly of Crocosphaera watsonii WH 8501.</title>
        <authorList>
            <consortium name="US DOE Joint Genome Institute (JGI-ORNL)"/>
            <person name="Larimer F."/>
            <person name="Land M."/>
        </authorList>
    </citation>
    <scope>NUCLEOTIDE SEQUENCE</scope>
    <source>
        <strain evidence="3">WH 8501</strain>
    </source>
</reference>
<dbReference type="Proteomes" id="UP000003922">
    <property type="component" value="Unassembled WGS sequence"/>
</dbReference>
<keyword evidence="4" id="KW-1185">Reference proteome</keyword>
<dbReference type="RefSeq" id="WP_007307096.1">
    <property type="nucleotide sequence ID" value="NZ_AADV02000087.1"/>
</dbReference>
<keyword evidence="1" id="KW-0547">Nucleotide-binding</keyword>
<dbReference type="InterPro" id="IPR041356">
    <property type="entry name" value="PGM1_C"/>
</dbReference>
<dbReference type="PANTHER" id="PTHR14465">
    <property type="entry name" value="IQ DOMAIN-CONTAINING PROTEIN H"/>
    <property type="match status" value="1"/>
</dbReference>
<protein>
    <recommendedName>
        <fullName evidence="2">ATP-grasp domain-containing protein</fullName>
    </recommendedName>
</protein>
<dbReference type="PANTHER" id="PTHR14465:SF0">
    <property type="entry name" value="IQ DOMAIN-CONTAINING PROTEIN H"/>
    <property type="match status" value="1"/>
</dbReference>
<organism evidence="3 4">
    <name type="scientific">Crocosphaera watsonii WH 8501</name>
    <dbReference type="NCBI Taxonomy" id="165597"/>
    <lineage>
        <taxon>Bacteria</taxon>
        <taxon>Bacillati</taxon>
        <taxon>Cyanobacteriota</taxon>
        <taxon>Cyanophyceae</taxon>
        <taxon>Oscillatoriophycideae</taxon>
        <taxon>Chroococcales</taxon>
        <taxon>Aphanothecaceae</taxon>
        <taxon>Crocosphaera</taxon>
    </lineage>
</organism>
<dbReference type="GO" id="GO:0046872">
    <property type="term" value="F:metal ion binding"/>
    <property type="evidence" value="ECO:0007669"/>
    <property type="project" value="InterPro"/>
</dbReference>
<dbReference type="Pfam" id="PF24923">
    <property type="entry name" value="ATP-grasp_IQCH"/>
    <property type="match status" value="2"/>
</dbReference>
<comment type="caution">
    <text evidence="3">The sequence shown here is derived from an EMBL/GenBank/DDBJ whole genome shotgun (WGS) entry which is preliminary data.</text>
</comment>
<dbReference type="SUPFAM" id="SSF56059">
    <property type="entry name" value="Glutathione synthetase ATP-binding domain-like"/>
    <property type="match status" value="1"/>
</dbReference>
<reference evidence="3" key="1">
    <citation type="submission" date="2004-02" db="EMBL/GenBank/DDBJ databases">
        <authorList>
            <consortium name="DOE Joint Genome Institute"/>
        </authorList>
    </citation>
    <scope>NUCLEOTIDE SEQUENCE [LARGE SCALE GENOMIC DNA]</scope>
    <source>
        <strain evidence="3">WH 8501</strain>
    </source>
</reference>
<dbReference type="AlphaFoldDB" id="Q4BZ34"/>
<dbReference type="PROSITE" id="PS50975">
    <property type="entry name" value="ATP_GRASP"/>
    <property type="match status" value="1"/>
</dbReference>
<dbReference type="OrthoDB" id="164032at2"/>
<name>Q4BZ34_CROWT</name>
<dbReference type="InterPro" id="IPR011761">
    <property type="entry name" value="ATP-grasp"/>
</dbReference>
<evidence type="ECO:0000313" key="4">
    <source>
        <dbReference type="Proteomes" id="UP000003922"/>
    </source>
</evidence>
<reference evidence="3" key="2">
    <citation type="submission" date="2005-06" db="EMBL/GenBank/DDBJ databases">
        <title>Sequencing of the draft genome and assembly of Crocosphaera watsonii WH 8501.</title>
        <authorList>
            <consortium name="US DOE Joint Genome Institute (JGI-PGF)"/>
            <person name="Copeland A."/>
            <person name="Lucas S."/>
            <person name="Lapidus A."/>
            <person name="Barry K."/>
            <person name="Detter C."/>
            <person name="Glavina T."/>
            <person name="Hammon N."/>
            <person name="Israni S."/>
            <person name="Pitluck S."/>
            <person name="Richardson P."/>
        </authorList>
    </citation>
    <scope>NUCLEOTIDE SEQUENCE [LARGE SCALE GENOMIC DNA]</scope>
    <source>
        <strain evidence="3">WH 8501</strain>
    </source>
</reference>
<proteinExistence type="predicted"/>
<dbReference type="EMBL" id="AADV02000087">
    <property type="protein sequence ID" value="EAM49157.1"/>
    <property type="molecule type" value="Genomic_DNA"/>
</dbReference>
<gene>
    <name evidence="3" type="ORF">CwatDRAFT_1676</name>
</gene>
<dbReference type="KEGG" id="cwa:CwatDRAFT_1676"/>
<keyword evidence="1" id="KW-0067">ATP-binding</keyword>